<dbReference type="Proteomes" id="UP000037688">
    <property type="component" value="Unassembled WGS sequence"/>
</dbReference>
<dbReference type="PROSITE" id="PS50853">
    <property type="entry name" value="FN3"/>
    <property type="match status" value="2"/>
</dbReference>
<evidence type="ECO:0000256" key="1">
    <source>
        <dbReference type="ARBA" id="ARBA00022737"/>
    </source>
</evidence>
<evidence type="ECO:0000313" key="5">
    <source>
        <dbReference type="EMBL" id="KOY13681.1"/>
    </source>
</evidence>
<organism evidence="5 6">
    <name type="scientific">Paenibacillus xylanivorans</name>
    <dbReference type="NCBI Taxonomy" id="1705561"/>
    <lineage>
        <taxon>Bacteria</taxon>
        <taxon>Bacillati</taxon>
        <taxon>Bacillota</taxon>
        <taxon>Bacilli</taxon>
        <taxon>Bacillales</taxon>
        <taxon>Paenibacillaceae</taxon>
        <taxon>Paenibacillus</taxon>
    </lineage>
</organism>
<dbReference type="Gene3D" id="2.60.40.10">
    <property type="entry name" value="Immunoglobulins"/>
    <property type="match status" value="2"/>
</dbReference>
<dbReference type="GO" id="GO:0030245">
    <property type="term" value="P:cellulose catabolic process"/>
    <property type="evidence" value="ECO:0007669"/>
    <property type="project" value="InterPro"/>
</dbReference>
<dbReference type="InterPro" id="IPR036966">
    <property type="entry name" value="CBM3_sf"/>
</dbReference>
<dbReference type="InterPro" id="IPR008928">
    <property type="entry name" value="6-hairpin_glycosidase_sf"/>
</dbReference>
<feature type="active site" description="Nucleophile" evidence="2">
    <location>
        <position position="273"/>
    </location>
</feature>
<dbReference type="InterPro" id="IPR036116">
    <property type="entry name" value="FN3_sf"/>
</dbReference>
<dbReference type="SMART" id="SM00060">
    <property type="entry name" value="FN3"/>
    <property type="match status" value="2"/>
</dbReference>
<name>A0A0N0C312_9BACL</name>
<feature type="domain" description="Fibronectin type-III" evidence="3">
    <location>
        <begin position="849"/>
        <end position="937"/>
    </location>
</feature>
<dbReference type="Gene3D" id="2.60.40.710">
    <property type="entry name" value="Endoglucanase-like"/>
    <property type="match status" value="1"/>
</dbReference>
<dbReference type="GO" id="GO:0008810">
    <property type="term" value="F:cellulase activity"/>
    <property type="evidence" value="ECO:0007669"/>
    <property type="project" value="InterPro"/>
</dbReference>
<keyword evidence="6" id="KW-1185">Reference proteome</keyword>
<dbReference type="PRINTS" id="PR00844">
    <property type="entry name" value="GLHYDRLASE48"/>
</dbReference>
<feature type="active site" description="Proton donor" evidence="2">
    <location>
        <position position="94"/>
    </location>
</feature>
<dbReference type="AlphaFoldDB" id="A0A0N0C312"/>
<dbReference type="Pfam" id="PF00942">
    <property type="entry name" value="CBM_3"/>
    <property type="match status" value="1"/>
</dbReference>
<dbReference type="SUPFAM" id="SSF48208">
    <property type="entry name" value="Six-hairpin glycosidases"/>
    <property type="match status" value="1"/>
</dbReference>
<reference evidence="5 6" key="1">
    <citation type="submission" date="2015-08" db="EMBL/GenBank/DDBJ databases">
        <title>Draft genome sequence of cellulolytic and xylanolytic Paenibacillus sp. A59, isolated from a decaying forest soil from Patagonia, Argentina.</title>
        <authorList>
            <person name="Ghio S."/>
            <person name="Caceres A.M."/>
            <person name="Talia P."/>
            <person name="Grasso D."/>
            <person name="Campos E."/>
        </authorList>
    </citation>
    <scope>NUCLEOTIDE SEQUENCE [LARGE SCALE GENOMIC DNA]</scope>
    <source>
        <strain evidence="5 6">A59</strain>
    </source>
</reference>
<feature type="domain" description="Fibronectin type-III" evidence="3">
    <location>
        <begin position="756"/>
        <end position="846"/>
    </location>
</feature>
<dbReference type="OrthoDB" id="33861at2"/>
<dbReference type="PANTHER" id="PTHR13817">
    <property type="entry name" value="TITIN"/>
    <property type="match status" value="1"/>
</dbReference>
<evidence type="ECO:0000259" key="4">
    <source>
        <dbReference type="PROSITE" id="PS51172"/>
    </source>
</evidence>
<sequence length="1091" mass="118218">MLKSAAKKSLSAMLAGTVMLTGYTGLWVGPQTAYAEEQTIDAQADGINEARFLQLYDQLKDPANGYFSPEGIPYHSIETLMSEAPDYGHMTTSEAYSYWIWLETMYGHYTGDWSKLEAAWDSMEKYIIPVNEGDGKEEQPTMSYYNPNSPATYAAEKPFPDQYPSAINGQYTAGKDPLDAELKASYGNNQTYLMHWLLDVDNWYGYGNLLNPNHTAAYVNTFQRGEQESVWEAIPHPSQDNKTFGKTGEGFMSLFTKETQAPAAQWRYTNATDADARAVQALYWAKEMGYTNTAYLDKAKKMGDYLRYGMHDKYFQKIGSAKNGTPTAGTGKDSNMYLMAWYTSWGGGLGEGGNWAWRIGASHTHQAYQNPVAAYALSDPAGGLIPKSTTAKADWNASLKRQLEFYTWLQSHEGAIGGGATNSFDGSYKAYPAGTSTFYDMAYQEAPVYRDPDSNTWFGFQAWSLERVGEMYYILAESGDLSSENFQMAKKVITKWVDWSKDYVFVDERPVTDAQGYYLNAAGQRILGGTNAQVATTPAPGEFWIPGSQEWQGQPDKWNGFSSFTNNTNFHVVTKDPAQDTGVLGSYIKALTFFAAGTQAESGVLSNKGQEAKDMAEKLLNTAWDYNDGVGIVTEEVRKDYFRFFAKEIYIPANWTGTFGQGNTIPGTAGVPSDPAKGGDGLYIGYSDLRPAIKQDPAWAYLDNLYKTSYNPTTKKWENGAPTFTYHRFWSQVDMATAYGEFDRLLGDAGGPVVQVPAAPTGLTAAAGSEQVILNWTASTGAASYTVKRAEVNGGPYTSVATGVTGSNFADTGLTNGKTYYYVVTAVNTADESAPSAQASATPQAGTSVPGVLTLTGTAGNNQAALTWTASTGAASYKVQRSAAGGAYADLATGLTALTYTDATAVNGIAYNYRVVAVNASGQTLSNVVTVTPTAPPVTTGALEVQYRNGGSGTSGNAVTPQFNIKNTGTTAVDLSQVKLRYYFTKDSASDLSFWCDYAQIGSGNVEAHFVTVDPAKGTADTYLEIGFKSGAGSLGVGAETGIIQGRFSKNNWTNFDQTNDYSFDATKTAFTAWNKVTAYIGGVNAWGIEP</sequence>
<dbReference type="EMBL" id="LITU01000078">
    <property type="protein sequence ID" value="KOY13681.1"/>
    <property type="molecule type" value="Genomic_DNA"/>
</dbReference>
<proteinExistence type="predicted"/>
<dbReference type="RefSeq" id="WP_053783364.1">
    <property type="nucleotide sequence ID" value="NZ_LITU01000078.1"/>
</dbReference>
<dbReference type="InterPro" id="IPR008965">
    <property type="entry name" value="CBM2/CBM3_carb-bd_dom_sf"/>
</dbReference>
<dbReference type="GO" id="GO:0030248">
    <property type="term" value="F:cellulose binding"/>
    <property type="evidence" value="ECO:0007669"/>
    <property type="project" value="InterPro"/>
</dbReference>
<feature type="domain" description="CBM3" evidence="4">
    <location>
        <begin position="939"/>
        <end position="1091"/>
    </location>
</feature>
<dbReference type="Pfam" id="PF00041">
    <property type="entry name" value="fn3"/>
    <property type="match status" value="1"/>
</dbReference>
<dbReference type="PANTHER" id="PTHR13817:SF73">
    <property type="entry name" value="FIBRONECTIN TYPE-III DOMAIN-CONTAINING PROTEIN"/>
    <property type="match status" value="1"/>
</dbReference>
<dbReference type="SUPFAM" id="SSF49384">
    <property type="entry name" value="Carbohydrate-binding domain"/>
    <property type="match status" value="1"/>
</dbReference>
<dbReference type="Pfam" id="PF02011">
    <property type="entry name" value="Glyco_hydro_48"/>
    <property type="match status" value="2"/>
</dbReference>
<dbReference type="InterPro" id="IPR003961">
    <property type="entry name" value="FN3_dom"/>
</dbReference>
<dbReference type="InterPro" id="IPR001956">
    <property type="entry name" value="CBM3"/>
</dbReference>
<dbReference type="SUPFAM" id="SSF49265">
    <property type="entry name" value="Fibronectin type III"/>
    <property type="match status" value="2"/>
</dbReference>
<evidence type="ECO:0000256" key="2">
    <source>
        <dbReference type="PIRSR" id="PIRSR600556-1"/>
    </source>
</evidence>
<keyword evidence="1" id="KW-0677">Repeat</keyword>
<dbReference type="SMART" id="SM01067">
    <property type="entry name" value="CBM_3"/>
    <property type="match status" value="1"/>
</dbReference>
<dbReference type="PROSITE" id="PS51172">
    <property type="entry name" value="CBM3"/>
    <property type="match status" value="1"/>
</dbReference>
<dbReference type="PATRIC" id="fig|1705561.3.peg.5237"/>
<comment type="caution">
    <text evidence="5">The sequence shown here is derived from an EMBL/GenBank/DDBJ whole genome shotgun (WGS) entry which is preliminary data.</text>
</comment>
<dbReference type="InterPro" id="IPR013783">
    <property type="entry name" value="Ig-like_fold"/>
</dbReference>
<protein>
    <submittedName>
        <fullName evidence="5">Cellulose 1,4-beta-cellobiosidase</fullName>
    </submittedName>
</protein>
<dbReference type="InterPro" id="IPR000556">
    <property type="entry name" value="Glyco_hydro_48F"/>
</dbReference>
<dbReference type="InterPro" id="IPR050964">
    <property type="entry name" value="Striated_Muscle_Regulatory"/>
</dbReference>
<evidence type="ECO:0000313" key="6">
    <source>
        <dbReference type="Proteomes" id="UP000037688"/>
    </source>
</evidence>
<dbReference type="Gene3D" id="1.50.10.10">
    <property type="match status" value="2"/>
</dbReference>
<accession>A0A0N0C312</accession>
<dbReference type="CDD" id="cd00063">
    <property type="entry name" value="FN3"/>
    <property type="match status" value="1"/>
</dbReference>
<dbReference type="InterPro" id="IPR012341">
    <property type="entry name" value="6hp_glycosidase-like_sf"/>
</dbReference>
<gene>
    <name evidence="5" type="ORF">AMS66_24995</name>
</gene>
<evidence type="ECO:0000259" key="3">
    <source>
        <dbReference type="PROSITE" id="PS50853"/>
    </source>
</evidence>